<dbReference type="Proteomes" id="UP000291301">
    <property type="component" value="Unassembled WGS sequence"/>
</dbReference>
<evidence type="ECO:0000256" key="1">
    <source>
        <dbReference type="SAM" id="Phobius"/>
    </source>
</evidence>
<evidence type="ECO:0000313" key="2">
    <source>
        <dbReference type="EMBL" id="TCD16597.1"/>
    </source>
</evidence>
<dbReference type="PANTHER" id="PTHR30441:SF4">
    <property type="entry name" value="PROTEIN ASMA"/>
    <property type="match status" value="1"/>
</dbReference>
<feature type="transmembrane region" description="Helical" evidence="1">
    <location>
        <begin position="21"/>
        <end position="44"/>
    </location>
</feature>
<organism evidence="2 3">
    <name type="scientific">Oricola cellulosilytica</name>
    <dbReference type="NCBI Taxonomy" id="1429082"/>
    <lineage>
        <taxon>Bacteria</taxon>
        <taxon>Pseudomonadati</taxon>
        <taxon>Pseudomonadota</taxon>
        <taxon>Alphaproteobacteria</taxon>
        <taxon>Hyphomicrobiales</taxon>
        <taxon>Ahrensiaceae</taxon>
        <taxon>Oricola</taxon>
    </lineage>
</organism>
<keyword evidence="1" id="KW-0812">Transmembrane</keyword>
<accession>A0A4R0PFI1</accession>
<keyword evidence="1" id="KW-0472">Membrane</keyword>
<protein>
    <submittedName>
        <fullName evidence="2">Uncharacterized protein</fullName>
    </submittedName>
</protein>
<dbReference type="GO" id="GO:0090313">
    <property type="term" value="P:regulation of protein targeting to membrane"/>
    <property type="evidence" value="ECO:0007669"/>
    <property type="project" value="TreeGrafter"/>
</dbReference>
<keyword evidence="1" id="KW-1133">Transmembrane helix</keyword>
<dbReference type="AlphaFoldDB" id="A0A4R0PFI1"/>
<keyword evidence="3" id="KW-1185">Reference proteome</keyword>
<reference evidence="2 3" key="1">
    <citation type="journal article" date="2015" name="Antonie Van Leeuwenhoek">
        <title>Oricola cellulosilytica gen. nov., sp. nov., a cellulose-degrading bacterium of the family Phyllobacteriaceae isolated from surface seashore water, and emended descriptions of Mesorhizobium loti and Phyllobacterium myrsinacearum.</title>
        <authorList>
            <person name="Hameed A."/>
            <person name="Shahina M."/>
            <person name="Lai W.A."/>
            <person name="Lin S.Y."/>
            <person name="Young L.S."/>
            <person name="Liu Y.C."/>
            <person name="Hsu Y.H."/>
            <person name="Young C.C."/>
        </authorList>
    </citation>
    <scope>NUCLEOTIDE SEQUENCE [LARGE SCALE GENOMIC DNA]</scope>
    <source>
        <strain evidence="2 3">KCTC 52183</strain>
    </source>
</reference>
<dbReference type="GO" id="GO:0005886">
    <property type="term" value="C:plasma membrane"/>
    <property type="evidence" value="ECO:0007669"/>
    <property type="project" value="TreeGrafter"/>
</dbReference>
<dbReference type="PANTHER" id="PTHR30441">
    <property type="entry name" value="DUF748 DOMAIN-CONTAINING PROTEIN"/>
    <property type="match status" value="1"/>
</dbReference>
<dbReference type="InterPro" id="IPR052894">
    <property type="entry name" value="AsmA-related"/>
</dbReference>
<sequence>MSGRPDRNRYGNVMPNSAARIVIWLAAGVVLVVAGVWAVLPWFISSEVVRSAIERQLADITGQPVNVAGRVEIDIFPAPVARLHNLRVPGPNDSSGMPLGDVLTIDMLEVGIPLSSLIARDPGFSQFRLVRPSLRVHFLSDGTVNLARSGGRFSEAVAAIRRSESAEAPGGLPLEARQAGFGAVTIENGTVEFIDAAATMPEKITAISGTVTWPQLSGRLTSSLNGIWRGAVFSQTLEMDEAIRLFAGQSAAVRFGLDSDILSYSFGGTVSTGNPLFAEGAVALETQSVRQALDWLELDIEPGRAIGEMSLKGQMRVDAHRMRFENMDVVLQGNSGMGVLEIGLGKKNPDITATLDFVDLDILSFLSAFTGVPPTAGRLAQPVSAAFIDQLNVDLRLSAARATAGRLALTDVAAITRITDEYAVFEMAEGSAYGGTMQARFKIGRTTDGLSGELGFSHERVNTGALADALGLTGLIPRGQSTGDLLIHAPIERWSDLVTRANGKVQLTVVNGQIAGIGPQLFLGADGQQRFFRLQDTSRSTVTFDTLRIQGLVQDGVVIIENGAIEYPRVTIGLNGVIPYGSRSLALTAIARSKARTNGTGAPVVQHFIGGAWSNPYATPILLPQTGP</sequence>
<evidence type="ECO:0000313" key="3">
    <source>
        <dbReference type="Proteomes" id="UP000291301"/>
    </source>
</evidence>
<name>A0A4R0PFI1_9HYPH</name>
<comment type="caution">
    <text evidence="2">The sequence shown here is derived from an EMBL/GenBank/DDBJ whole genome shotgun (WGS) entry which is preliminary data.</text>
</comment>
<proteinExistence type="predicted"/>
<gene>
    <name evidence="2" type="ORF">E0D97_04045</name>
</gene>
<dbReference type="EMBL" id="SJST01000001">
    <property type="protein sequence ID" value="TCD16597.1"/>
    <property type="molecule type" value="Genomic_DNA"/>
</dbReference>